<sequence length="234" mass="25041">MFEQHVLAVVAETAKLDHDEFTAYSGGWKGYVGTALVDAVFSIRAKYQVKDPAKGVIGRLKTFNAKYPEAMNDLAVLAAVGEQDLAEIMGRTKTGGRTKAACVIDAAEALLALEPPIATAEDLAAADATKVKAAYTGVHGLGWVTCEYFQMLLGVPGVKADRMIVRFVNAALAAEGMGPVDARTARNLVMQAHAFEPRGETLTHYEHAIWRAKGELAINAEEPDPEQAGSEVIQ</sequence>
<dbReference type="RefSeq" id="WP_126988905.1">
    <property type="nucleotide sequence ID" value="NZ_ML133870.1"/>
</dbReference>
<evidence type="ECO:0000313" key="1">
    <source>
        <dbReference type="EMBL" id="RRR16948.1"/>
    </source>
</evidence>
<comment type="caution">
    <text evidence="1">The sequence shown here is derived from an EMBL/GenBank/DDBJ whole genome shotgun (WGS) entry which is preliminary data.</text>
</comment>
<dbReference type="Proteomes" id="UP000274327">
    <property type="component" value="Unassembled WGS sequence"/>
</dbReference>
<evidence type="ECO:0000313" key="2">
    <source>
        <dbReference type="Proteomes" id="UP000274327"/>
    </source>
</evidence>
<evidence type="ECO:0008006" key="3">
    <source>
        <dbReference type="Google" id="ProtNLM"/>
    </source>
</evidence>
<dbReference type="GeneID" id="78122682"/>
<keyword evidence="2" id="KW-1185">Reference proteome</keyword>
<reference evidence="1 2" key="1">
    <citation type="submission" date="2018-07" db="EMBL/GenBank/DDBJ databases">
        <title>Brachybacteriurn paraconglorneratum KCTC 9916.</title>
        <authorList>
            <person name="Li Y."/>
        </authorList>
    </citation>
    <scope>NUCLEOTIDE SEQUENCE [LARGE SCALE GENOMIC DNA]</scope>
    <source>
        <strain evidence="1 2">KCTC 9916</strain>
    </source>
</reference>
<protein>
    <recommendedName>
        <fullName evidence="3">3-methyladenine DNA glycosylase</fullName>
    </recommendedName>
</protein>
<dbReference type="EMBL" id="QOCI01000024">
    <property type="protein sequence ID" value="RRR16948.1"/>
    <property type="molecule type" value="Genomic_DNA"/>
</dbReference>
<proteinExistence type="predicted"/>
<gene>
    <name evidence="1" type="ORF">DS079_16865</name>
</gene>
<organism evidence="1 2">
    <name type="scientific">Brachybacterium paraconglomeratum</name>
    <dbReference type="NCBI Taxonomy" id="173362"/>
    <lineage>
        <taxon>Bacteria</taxon>
        <taxon>Bacillati</taxon>
        <taxon>Actinomycetota</taxon>
        <taxon>Actinomycetes</taxon>
        <taxon>Micrococcales</taxon>
        <taxon>Dermabacteraceae</taxon>
        <taxon>Brachybacterium</taxon>
    </lineage>
</organism>
<accession>A0A426SFX5</accession>
<name>A0A426SFX5_9MICO</name>
<dbReference type="AlphaFoldDB" id="A0A426SFX5"/>